<dbReference type="PRINTS" id="PR00988">
    <property type="entry name" value="URIDINKINASE"/>
</dbReference>
<evidence type="ECO:0000313" key="1">
    <source>
        <dbReference type="EMBL" id="KAK1772949.1"/>
    </source>
</evidence>
<gene>
    <name evidence="1" type="ORF">QBC33DRAFT_615487</name>
</gene>
<dbReference type="AlphaFoldDB" id="A0AAJ0FRZ3"/>
<keyword evidence="2" id="KW-1185">Reference proteome</keyword>
<proteinExistence type="predicted"/>
<dbReference type="Gene3D" id="3.40.50.300">
    <property type="entry name" value="P-loop containing nucleotide triphosphate hydrolases"/>
    <property type="match status" value="1"/>
</dbReference>
<dbReference type="CDD" id="cd02024">
    <property type="entry name" value="NRK1"/>
    <property type="match status" value="1"/>
</dbReference>
<dbReference type="SUPFAM" id="SSF52540">
    <property type="entry name" value="P-loop containing nucleoside triphosphate hydrolases"/>
    <property type="match status" value="1"/>
</dbReference>
<dbReference type="PANTHER" id="PTHR10285">
    <property type="entry name" value="URIDINE KINASE"/>
    <property type="match status" value="1"/>
</dbReference>
<dbReference type="RefSeq" id="XP_060289162.1">
    <property type="nucleotide sequence ID" value="XM_060432634.1"/>
</dbReference>
<dbReference type="InterPro" id="IPR027417">
    <property type="entry name" value="P-loop_NTPase"/>
</dbReference>
<dbReference type="GO" id="GO:0016301">
    <property type="term" value="F:kinase activity"/>
    <property type="evidence" value="ECO:0007669"/>
    <property type="project" value="UniProtKB-KW"/>
</dbReference>
<protein>
    <submittedName>
        <fullName evidence="1">Nicotinamide riboside kinase 1</fullName>
    </submittedName>
</protein>
<keyword evidence="1" id="KW-0418">Kinase</keyword>
<accession>A0AAJ0FRZ3</accession>
<name>A0AAJ0FRZ3_9PEZI</name>
<dbReference type="GeneID" id="85315821"/>
<dbReference type="EMBL" id="MU838997">
    <property type="protein sequence ID" value="KAK1772949.1"/>
    <property type="molecule type" value="Genomic_DNA"/>
</dbReference>
<evidence type="ECO:0000313" key="2">
    <source>
        <dbReference type="Proteomes" id="UP001244011"/>
    </source>
</evidence>
<comment type="caution">
    <text evidence="1">The sequence shown here is derived from an EMBL/GenBank/DDBJ whole genome shotgun (WGS) entry which is preliminary data.</text>
</comment>
<keyword evidence="1" id="KW-0808">Transferase</keyword>
<dbReference type="Proteomes" id="UP001244011">
    <property type="component" value="Unassembled WGS sequence"/>
</dbReference>
<reference evidence="1" key="1">
    <citation type="submission" date="2023-06" db="EMBL/GenBank/DDBJ databases">
        <title>Genome-scale phylogeny and comparative genomics of the fungal order Sordariales.</title>
        <authorList>
            <consortium name="Lawrence Berkeley National Laboratory"/>
            <person name="Hensen N."/>
            <person name="Bonometti L."/>
            <person name="Westerberg I."/>
            <person name="Brannstrom I.O."/>
            <person name="Guillou S."/>
            <person name="Cros-Aarteil S."/>
            <person name="Calhoun S."/>
            <person name="Haridas S."/>
            <person name="Kuo A."/>
            <person name="Mondo S."/>
            <person name="Pangilinan J."/>
            <person name="Riley R."/>
            <person name="Labutti K."/>
            <person name="Andreopoulos B."/>
            <person name="Lipzen A."/>
            <person name="Chen C."/>
            <person name="Yanf M."/>
            <person name="Daum C."/>
            <person name="Ng V."/>
            <person name="Clum A."/>
            <person name="Steindorff A."/>
            <person name="Ohm R."/>
            <person name="Martin F."/>
            <person name="Silar P."/>
            <person name="Natvig D."/>
            <person name="Lalanne C."/>
            <person name="Gautier V."/>
            <person name="Ament-Velasquez S.L."/>
            <person name="Kruys A."/>
            <person name="Hutchinson M.I."/>
            <person name="Powell A.J."/>
            <person name="Barry K."/>
            <person name="Miller A.N."/>
            <person name="Grigoriev I.V."/>
            <person name="Debuchy R."/>
            <person name="Gladieux P."/>
            <person name="Thoren M.H."/>
            <person name="Johannesson H."/>
        </authorList>
    </citation>
    <scope>NUCLEOTIDE SEQUENCE</scope>
    <source>
        <strain evidence="1">8032-3</strain>
    </source>
</reference>
<sequence>MGKERAVVIGISGCSSSGKTTLARLLRDIFPNTFILHEDDFYKPEDQLPLKDGLVDWDCPEAISVPDMVRALSHIRATGTFPPDVHSKEDQNSVGPCPVSDAKIASLRARVEAWLQPGQPGHAILGGGGGGGARRLCLLDGFLLYSASVAPVTDAIDVRLFLLASRAAATRRRATRDGYVTLEGFWRDPPGYVDRVVWPNYEAAHAWLFEGGDVQGEPRRDVLARERIRVQLGKGLDVDMETTLEWAVDTIMGDLEAFVGRMSFD</sequence>
<organism evidence="1 2">
    <name type="scientific">Phialemonium atrogriseum</name>
    <dbReference type="NCBI Taxonomy" id="1093897"/>
    <lineage>
        <taxon>Eukaryota</taxon>
        <taxon>Fungi</taxon>
        <taxon>Dikarya</taxon>
        <taxon>Ascomycota</taxon>
        <taxon>Pezizomycotina</taxon>
        <taxon>Sordariomycetes</taxon>
        <taxon>Sordariomycetidae</taxon>
        <taxon>Cephalothecales</taxon>
        <taxon>Cephalothecaceae</taxon>
        <taxon>Phialemonium</taxon>
    </lineage>
</organism>